<name>A0ACB8TQU0_9APHY</name>
<dbReference type="Proteomes" id="UP001055072">
    <property type="component" value="Unassembled WGS sequence"/>
</dbReference>
<sequence>MRHSQCTDNALAGIMVLSDPRHEYSRRPHLSTTDSSSLLDVVRASRGSDASAGFGMRSVSGFDDIQWYSAARLTPDCDLAFIWWKNNISFYCIASRRPGDDSNIRYPTHIIMQTNLRNLTEFRKEIEVIDWGAFLRSAQKFPDLRGIVLQYRIYGYYRKWRKCLMELVPLLREAWAGVDAVLQIYRNIGDWRNAKWVRIPLSTVLGDVERTRELKEVAKRPLPINPESNIEAKPLTSNSHGDRIPVHPHSPMHRETPETASAIVKM</sequence>
<protein>
    <submittedName>
        <fullName evidence="1">Uncharacterized protein</fullName>
    </submittedName>
</protein>
<dbReference type="EMBL" id="MU274944">
    <property type="protein sequence ID" value="KAI0084331.1"/>
    <property type="molecule type" value="Genomic_DNA"/>
</dbReference>
<proteinExistence type="predicted"/>
<gene>
    <name evidence="1" type="ORF">BDY19DRAFT_543703</name>
</gene>
<reference evidence="1" key="1">
    <citation type="journal article" date="2021" name="Environ. Microbiol.">
        <title>Gene family expansions and transcriptome signatures uncover fungal adaptations to wood decay.</title>
        <authorList>
            <person name="Hage H."/>
            <person name="Miyauchi S."/>
            <person name="Viragh M."/>
            <person name="Drula E."/>
            <person name="Min B."/>
            <person name="Chaduli D."/>
            <person name="Navarro D."/>
            <person name="Favel A."/>
            <person name="Norest M."/>
            <person name="Lesage-Meessen L."/>
            <person name="Balint B."/>
            <person name="Merenyi Z."/>
            <person name="de Eugenio L."/>
            <person name="Morin E."/>
            <person name="Martinez A.T."/>
            <person name="Baldrian P."/>
            <person name="Stursova M."/>
            <person name="Martinez M.J."/>
            <person name="Novotny C."/>
            <person name="Magnuson J.K."/>
            <person name="Spatafora J.W."/>
            <person name="Maurice S."/>
            <person name="Pangilinan J."/>
            <person name="Andreopoulos W."/>
            <person name="LaButti K."/>
            <person name="Hundley H."/>
            <person name="Na H."/>
            <person name="Kuo A."/>
            <person name="Barry K."/>
            <person name="Lipzen A."/>
            <person name="Henrissat B."/>
            <person name="Riley R."/>
            <person name="Ahrendt S."/>
            <person name="Nagy L.G."/>
            <person name="Grigoriev I.V."/>
            <person name="Martin F."/>
            <person name="Rosso M.N."/>
        </authorList>
    </citation>
    <scope>NUCLEOTIDE SEQUENCE</scope>
    <source>
        <strain evidence="1">CBS 384.51</strain>
    </source>
</reference>
<evidence type="ECO:0000313" key="2">
    <source>
        <dbReference type="Proteomes" id="UP001055072"/>
    </source>
</evidence>
<evidence type="ECO:0000313" key="1">
    <source>
        <dbReference type="EMBL" id="KAI0084331.1"/>
    </source>
</evidence>
<comment type="caution">
    <text evidence="1">The sequence shown here is derived from an EMBL/GenBank/DDBJ whole genome shotgun (WGS) entry which is preliminary data.</text>
</comment>
<keyword evidence="2" id="KW-1185">Reference proteome</keyword>
<accession>A0ACB8TQU0</accession>
<organism evidence="1 2">
    <name type="scientific">Irpex rosettiformis</name>
    <dbReference type="NCBI Taxonomy" id="378272"/>
    <lineage>
        <taxon>Eukaryota</taxon>
        <taxon>Fungi</taxon>
        <taxon>Dikarya</taxon>
        <taxon>Basidiomycota</taxon>
        <taxon>Agaricomycotina</taxon>
        <taxon>Agaricomycetes</taxon>
        <taxon>Polyporales</taxon>
        <taxon>Irpicaceae</taxon>
        <taxon>Irpex</taxon>
    </lineage>
</organism>